<evidence type="ECO:0000256" key="1">
    <source>
        <dbReference type="ARBA" id="ARBA00001947"/>
    </source>
</evidence>
<comment type="cofactor">
    <cofactor evidence="1">
        <name>Zn(2+)</name>
        <dbReference type="ChEBI" id="CHEBI:29105"/>
    </cofactor>
</comment>
<accession>A0A3S3VHR5</accession>
<organism evidence="5 6">
    <name type="scientific">Neorhizobium lilium</name>
    <dbReference type="NCBI Taxonomy" id="2503024"/>
    <lineage>
        <taxon>Bacteria</taxon>
        <taxon>Pseudomonadati</taxon>
        <taxon>Pseudomonadota</taxon>
        <taxon>Alphaproteobacteria</taxon>
        <taxon>Hyphomicrobiales</taxon>
        <taxon>Rhizobiaceae</taxon>
        <taxon>Rhizobium/Agrobacterium group</taxon>
        <taxon>Neorhizobium</taxon>
    </lineage>
</organism>
<keyword evidence="3" id="KW-0862">Zinc</keyword>
<comment type="caution">
    <text evidence="5">The sequence shown here is derived from an EMBL/GenBank/DDBJ whole genome shotgun (WGS) entry which is preliminary data.</text>
</comment>
<evidence type="ECO:0000256" key="2">
    <source>
        <dbReference type="ARBA" id="ARBA00022723"/>
    </source>
</evidence>
<dbReference type="PANTHER" id="PTHR43462">
    <property type="entry name" value="ALANYL-TRNA EDITING PROTEIN"/>
    <property type="match status" value="1"/>
</dbReference>
<dbReference type="GO" id="GO:0005524">
    <property type="term" value="F:ATP binding"/>
    <property type="evidence" value="ECO:0007669"/>
    <property type="project" value="InterPro"/>
</dbReference>
<dbReference type="GO" id="GO:0046872">
    <property type="term" value="F:metal ion binding"/>
    <property type="evidence" value="ECO:0007669"/>
    <property type="project" value="UniProtKB-KW"/>
</dbReference>
<dbReference type="GO" id="GO:0002161">
    <property type="term" value="F:aminoacyl-tRNA deacylase activity"/>
    <property type="evidence" value="ECO:0007669"/>
    <property type="project" value="UniProtKB-ARBA"/>
</dbReference>
<dbReference type="InterPro" id="IPR051335">
    <property type="entry name" value="Alanyl-tRNA_Editing_Enzymes"/>
</dbReference>
<reference evidence="5 6" key="1">
    <citation type="submission" date="2019-01" db="EMBL/GenBank/DDBJ databases">
        <title>The draft genome of Rhizobium sp. 24NR.</title>
        <authorList>
            <person name="Liu L."/>
            <person name="Liang L."/>
            <person name="Shi S."/>
            <person name="Xu L."/>
            <person name="Wang X."/>
            <person name="Li L."/>
            <person name="Zhang X."/>
        </authorList>
    </citation>
    <scope>NUCLEOTIDE SEQUENCE [LARGE SCALE GENOMIC DNA]</scope>
    <source>
        <strain evidence="5 6">24NR</strain>
    </source>
</reference>
<dbReference type="SUPFAM" id="SSF55186">
    <property type="entry name" value="ThrRS/AlaRS common domain"/>
    <property type="match status" value="1"/>
</dbReference>
<evidence type="ECO:0000259" key="4">
    <source>
        <dbReference type="SMART" id="SM00863"/>
    </source>
</evidence>
<dbReference type="SUPFAM" id="SSF50447">
    <property type="entry name" value="Translation proteins"/>
    <property type="match status" value="1"/>
</dbReference>
<keyword evidence="6" id="KW-1185">Reference proteome</keyword>
<proteinExistence type="predicted"/>
<dbReference type="OrthoDB" id="9812949at2"/>
<protein>
    <submittedName>
        <fullName evidence="5">Alanyl-tRNA editing protein</fullName>
    </submittedName>
</protein>
<dbReference type="RefSeq" id="WP_128445494.1">
    <property type="nucleotide sequence ID" value="NZ_SBIP01000006.1"/>
</dbReference>
<keyword evidence="2" id="KW-0479">Metal-binding</keyword>
<evidence type="ECO:0000256" key="3">
    <source>
        <dbReference type="ARBA" id="ARBA00022833"/>
    </source>
</evidence>
<sequence length="241" mass="27013">MQTVLDFLDDPYRVETDAFVLHRQGNRIVLDRTVFYPGIGISPADTGKIILDDGRVLTVNRGAWHDTMPGVLEHFCDTVPDDLLPGAKVVARIDWSSRFSAMRVHTALHLVSVGFPYPMIDGELLAGWGSATFEADKTGIDARDLENLVETLVRRRLAIEAIWTAQSLRDPRTRVRSFIWPKSQGCIRAIRIADVDLQPCDGLHLRNTEEVGLIKVVDFLRLSAGLYRCDIRVVEDHPAQG</sequence>
<dbReference type="GO" id="GO:0004812">
    <property type="term" value="F:aminoacyl-tRNA ligase activity"/>
    <property type="evidence" value="ECO:0007669"/>
    <property type="project" value="InterPro"/>
</dbReference>
<dbReference type="Gene3D" id="2.40.30.130">
    <property type="match status" value="1"/>
</dbReference>
<gene>
    <name evidence="5" type="ORF">EPK99_23345</name>
</gene>
<dbReference type="SMART" id="SM00863">
    <property type="entry name" value="tRNA_SAD"/>
    <property type="match status" value="1"/>
</dbReference>
<evidence type="ECO:0000313" key="5">
    <source>
        <dbReference type="EMBL" id="RWX74833.1"/>
    </source>
</evidence>
<dbReference type="Gene3D" id="3.30.980.10">
    <property type="entry name" value="Threonyl-trna Synthetase, Chain A, domain 2"/>
    <property type="match status" value="1"/>
</dbReference>
<evidence type="ECO:0000313" key="6">
    <source>
        <dbReference type="Proteomes" id="UP000287687"/>
    </source>
</evidence>
<dbReference type="AlphaFoldDB" id="A0A3S3VHR5"/>
<dbReference type="Pfam" id="PF07973">
    <property type="entry name" value="tRNA_SAD"/>
    <property type="match status" value="1"/>
</dbReference>
<dbReference type="PANTHER" id="PTHR43462:SF1">
    <property type="entry name" value="ALANYL-TRNA EDITING PROTEIN AARSD1"/>
    <property type="match status" value="1"/>
</dbReference>
<dbReference type="InterPro" id="IPR012947">
    <property type="entry name" value="tRNA_SAD"/>
</dbReference>
<dbReference type="InterPro" id="IPR018163">
    <property type="entry name" value="Thr/Ala-tRNA-synth_IIc_edit"/>
</dbReference>
<feature type="domain" description="Threonyl/alanyl tRNA synthetase SAD" evidence="4">
    <location>
        <begin position="187"/>
        <end position="230"/>
    </location>
</feature>
<dbReference type="GO" id="GO:0043039">
    <property type="term" value="P:tRNA aminoacylation"/>
    <property type="evidence" value="ECO:0007669"/>
    <property type="project" value="InterPro"/>
</dbReference>
<name>A0A3S3VHR5_9HYPH</name>
<dbReference type="InterPro" id="IPR009000">
    <property type="entry name" value="Transl_B-barrel_sf"/>
</dbReference>
<dbReference type="EMBL" id="SBIP01000006">
    <property type="protein sequence ID" value="RWX74833.1"/>
    <property type="molecule type" value="Genomic_DNA"/>
</dbReference>
<dbReference type="Proteomes" id="UP000287687">
    <property type="component" value="Unassembled WGS sequence"/>
</dbReference>